<dbReference type="InterPro" id="IPR009579">
    <property type="entry name" value="DUF1192"/>
</dbReference>
<dbReference type="EMBL" id="JACHIH010000042">
    <property type="protein sequence ID" value="MBB5049647.1"/>
    <property type="molecule type" value="Genomic_DNA"/>
</dbReference>
<gene>
    <name evidence="1" type="ORF">HNR60_004428</name>
</gene>
<keyword evidence="2" id="KW-1185">Reference proteome</keyword>
<protein>
    <submittedName>
        <fullName evidence="1">Uncharacterized small protein (DUF1192 family)</fullName>
    </submittedName>
</protein>
<sequence length="65" mass="7357">MAIEDDDKPKKKTSHEIGQDLSLLSVEELSERIALLTGEIDRLQAAMTMKRATRDAADRIFKVTR</sequence>
<name>A0A7W7Z8V6_9BRAD</name>
<proteinExistence type="predicted"/>
<accession>A0A7W7Z8V6</accession>
<evidence type="ECO:0000313" key="1">
    <source>
        <dbReference type="EMBL" id="MBB5049647.1"/>
    </source>
</evidence>
<reference evidence="1 2" key="1">
    <citation type="submission" date="2020-08" db="EMBL/GenBank/DDBJ databases">
        <title>Genomic Encyclopedia of Type Strains, Phase IV (KMG-IV): sequencing the most valuable type-strain genomes for metagenomic binning, comparative biology and taxonomic classification.</title>
        <authorList>
            <person name="Goeker M."/>
        </authorList>
    </citation>
    <scope>NUCLEOTIDE SEQUENCE [LARGE SCALE GENOMIC DNA]</scope>
    <source>
        <strain evidence="1 2">DSM 12706</strain>
    </source>
</reference>
<organism evidence="1 2">
    <name type="scientific">Rhodopseudomonas rhenobacensis</name>
    <dbReference type="NCBI Taxonomy" id="87461"/>
    <lineage>
        <taxon>Bacteria</taxon>
        <taxon>Pseudomonadati</taxon>
        <taxon>Pseudomonadota</taxon>
        <taxon>Alphaproteobacteria</taxon>
        <taxon>Hyphomicrobiales</taxon>
        <taxon>Nitrobacteraceae</taxon>
        <taxon>Rhodopseudomonas</taxon>
    </lineage>
</organism>
<evidence type="ECO:0000313" key="2">
    <source>
        <dbReference type="Proteomes" id="UP000542353"/>
    </source>
</evidence>
<dbReference type="RefSeq" id="WP_184262135.1">
    <property type="nucleotide sequence ID" value="NZ_JACHIH010000042.1"/>
</dbReference>
<dbReference type="Pfam" id="PF06698">
    <property type="entry name" value="DUF1192"/>
    <property type="match status" value="1"/>
</dbReference>
<dbReference type="Proteomes" id="UP000542353">
    <property type="component" value="Unassembled WGS sequence"/>
</dbReference>
<dbReference type="AlphaFoldDB" id="A0A7W7Z8V6"/>
<comment type="caution">
    <text evidence="1">The sequence shown here is derived from an EMBL/GenBank/DDBJ whole genome shotgun (WGS) entry which is preliminary data.</text>
</comment>